<dbReference type="SUPFAM" id="SSF53623">
    <property type="entry name" value="MurD-like peptide ligases, catalytic domain"/>
    <property type="match status" value="1"/>
</dbReference>
<dbReference type="InterPro" id="IPR036615">
    <property type="entry name" value="Mur_ligase_C_dom_sf"/>
</dbReference>
<sequence length="420" mass="47595">MDPQAGFDSSQRTQKKKLNMKSFFTLLSELSNPEKTRNFNVFKNYSLDHFQKALNEFSLIDNLNSKYKPFRFSVVGTNGKGSTSHYLSELLRNLSAENKVGLYTSPHFITPLERISLNGTHISETETNSLLSELPADCENILKELSYFELLTLVCFLFFRKNKCEYEVWEAGLGGRLDATKLISPDVVVLTKIGLDHCEILGNSLTGIALEKIAIASPRTKYIFSFRQTEEVEEVIRREGSRLGCKVIFQKEENKDNYLQSNFRFACEILSELGLSSESLTKLSFPLVKPPRGRMEILSSSPQIVFDPAHNPDAILHSLNHFQTQIAKGPFSLLLGCLPDKDSEGIANVLEGFSWENLILWEGSGFARWTHLPQRRNILRTDSESELFTQISGLSHPLFVLGSFRLYSLILHAMDKSNHL</sequence>
<feature type="domain" description="Mur ligase central" evidence="7">
    <location>
        <begin position="74"/>
        <end position="260"/>
    </location>
</feature>
<keyword evidence="4" id="KW-0547">Nucleotide-binding</keyword>
<dbReference type="Proteomes" id="UP000298058">
    <property type="component" value="Unassembled WGS sequence"/>
</dbReference>
<dbReference type="GO" id="GO:0005737">
    <property type="term" value="C:cytoplasm"/>
    <property type="evidence" value="ECO:0007669"/>
    <property type="project" value="TreeGrafter"/>
</dbReference>
<dbReference type="Gene3D" id="3.40.1190.10">
    <property type="entry name" value="Mur-like, catalytic domain"/>
    <property type="match status" value="1"/>
</dbReference>
<dbReference type="GO" id="GO:0004326">
    <property type="term" value="F:tetrahydrofolylpolyglutamate synthase activity"/>
    <property type="evidence" value="ECO:0007669"/>
    <property type="project" value="InterPro"/>
</dbReference>
<dbReference type="NCBIfam" id="TIGR01499">
    <property type="entry name" value="folC"/>
    <property type="match status" value="1"/>
</dbReference>
<dbReference type="PANTHER" id="PTHR11136">
    <property type="entry name" value="FOLYLPOLYGLUTAMATE SYNTHASE-RELATED"/>
    <property type="match status" value="1"/>
</dbReference>
<keyword evidence="5" id="KW-0067">ATP-binding</keyword>
<evidence type="ECO:0000256" key="1">
    <source>
        <dbReference type="ARBA" id="ARBA00008276"/>
    </source>
</evidence>
<evidence type="ECO:0000256" key="3">
    <source>
        <dbReference type="ARBA" id="ARBA00022723"/>
    </source>
</evidence>
<evidence type="ECO:0000313" key="9">
    <source>
        <dbReference type="Proteomes" id="UP000298058"/>
    </source>
</evidence>
<dbReference type="GO" id="GO:0046872">
    <property type="term" value="F:metal ion binding"/>
    <property type="evidence" value="ECO:0007669"/>
    <property type="project" value="UniProtKB-KW"/>
</dbReference>
<dbReference type="Pfam" id="PF08245">
    <property type="entry name" value="Mur_ligase_M"/>
    <property type="match status" value="1"/>
</dbReference>
<dbReference type="GO" id="GO:0005524">
    <property type="term" value="F:ATP binding"/>
    <property type="evidence" value="ECO:0007669"/>
    <property type="project" value="UniProtKB-KW"/>
</dbReference>
<dbReference type="OrthoDB" id="9809356at2"/>
<evidence type="ECO:0000256" key="4">
    <source>
        <dbReference type="ARBA" id="ARBA00022741"/>
    </source>
</evidence>
<proteinExistence type="inferred from homology"/>
<dbReference type="EMBL" id="RQHW01000008">
    <property type="protein sequence ID" value="TGN20717.1"/>
    <property type="molecule type" value="Genomic_DNA"/>
</dbReference>
<name>A0A4R9M4S2_9LEPT</name>
<evidence type="ECO:0000256" key="2">
    <source>
        <dbReference type="ARBA" id="ARBA00022598"/>
    </source>
</evidence>
<dbReference type="InterPro" id="IPR013221">
    <property type="entry name" value="Mur_ligase_cen"/>
</dbReference>
<keyword evidence="9" id="KW-1185">Reference proteome</keyword>
<dbReference type="SUPFAM" id="SSF53244">
    <property type="entry name" value="MurD-like peptide ligases, peptide-binding domain"/>
    <property type="match status" value="1"/>
</dbReference>
<comment type="similarity">
    <text evidence="1">Belongs to the folylpolyglutamate synthase family.</text>
</comment>
<evidence type="ECO:0000259" key="7">
    <source>
        <dbReference type="Pfam" id="PF08245"/>
    </source>
</evidence>
<evidence type="ECO:0000313" key="8">
    <source>
        <dbReference type="EMBL" id="TGN20717.1"/>
    </source>
</evidence>
<comment type="caution">
    <text evidence="8">The sequence shown here is derived from an EMBL/GenBank/DDBJ whole genome shotgun (WGS) entry which is preliminary data.</text>
</comment>
<gene>
    <name evidence="8" type="ORF">EHS15_02340</name>
</gene>
<evidence type="ECO:0000256" key="5">
    <source>
        <dbReference type="ARBA" id="ARBA00022840"/>
    </source>
</evidence>
<dbReference type="GO" id="GO:0008841">
    <property type="term" value="F:dihydrofolate synthase activity"/>
    <property type="evidence" value="ECO:0007669"/>
    <property type="project" value="TreeGrafter"/>
</dbReference>
<keyword evidence="2" id="KW-0436">Ligase</keyword>
<dbReference type="InterPro" id="IPR001645">
    <property type="entry name" value="Folylpolyglutamate_synth"/>
</dbReference>
<dbReference type="InterPro" id="IPR036565">
    <property type="entry name" value="Mur-like_cat_sf"/>
</dbReference>
<keyword evidence="3" id="KW-0479">Metal-binding</keyword>
<reference evidence="8" key="1">
    <citation type="journal article" date="2019" name="PLoS Negl. Trop. Dis.">
        <title>Revisiting the worldwide diversity of Leptospira species in the environment.</title>
        <authorList>
            <person name="Vincent A.T."/>
            <person name="Schiettekatte O."/>
            <person name="Bourhy P."/>
            <person name="Veyrier F.J."/>
            <person name="Picardeau M."/>
        </authorList>
    </citation>
    <scope>NUCLEOTIDE SEQUENCE [LARGE SCALE GENOMIC DNA]</scope>
    <source>
        <strain evidence="8">201300427</strain>
    </source>
</reference>
<dbReference type="Gene3D" id="3.90.190.20">
    <property type="entry name" value="Mur ligase, C-terminal domain"/>
    <property type="match status" value="1"/>
</dbReference>
<accession>A0A4R9M4S2</accession>
<evidence type="ECO:0000256" key="6">
    <source>
        <dbReference type="ARBA" id="ARBA00022842"/>
    </source>
</evidence>
<dbReference type="PANTHER" id="PTHR11136:SF0">
    <property type="entry name" value="DIHYDROFOLATE SYNTHETASE-RELATED"/>
    <property type="match status" value="1"/>
</dbReference>
<dbReference type="AlphaFoldDB" id="A0A4R9M4S2"/>
<protein>
    <submittedName>
        <fullName evidence="8">Bifunctional folylpolyglutamate synthase/dihydrofolate synthase</fullName>
    </submittedName>
</protein>
<organism evidence="8 9">
    <name type="scientific">Leptospira idonii</name>
    <dbReference type="NCBI Taxonomy" id="1193500"/>
    <lineage>
        <taxon>Bacteria</taxon>
        <taxon>Pseudomonadati</taxon>
        <taxon>Spirochaetota</taxon>
        <taxon>Spirochaetia</taxon>
        <taxon>Leptospirales</taxon>
        <taxon>Leptospiraceae</taxon>
        <taxon>Leptospira</taxon>
    </lineage>
</organism>
<keyword evidence="6" id="KW-0460">Magnesium</keyword>